<name>A0A7R9HUV6_9NEOP</name>
<proteinExistence type="predicted"/>
<dbReference type="GO" id="GO:0019900">
    <property type="term" value="F:kinase binding"/>
    <property type="evidence" value="ECO:0007669"/>
    <property type="project" value="InterPro"/>
</dbReference>
<dbReference type="GO" id="GO:0008017">
    <property type="term" value="F:microtubule binding"/>
    <property type="evidence" value="ECO:0007669"/>
    <property type="project" value="InterPro"/>
</dbReference>
<dbReference type="AlphaFoldDB" id="A0A7R9HUV6"/>
<protein>
    <submittedName>
        <fullName evidence="2">Uncharacterized protein</fullName>
    </submittedName>
</protein>
<evidence type="ECO:0000313" key="2">
    <source>
        <dbReference type="EMBL" id="CAD7433602.1"/>
    </source>
</evidence>
<sequence>MTTPSNNTTKRHNPDHMAARLLDTMKMEIVNLHQALENERSAVRGYKRQLNLAVRATREEEAKRRADCLCDLKLRHGCKIGTLLHPFAATTSLLAMPHAKVVMYSVVWGFPLGGLTGMATSTLLSASTVLPNSAGNSLPGPSQGRNIDNRRKRARPSRPLMEKVQEVVRPQPRFLVMSRADDGENMKQVKMKPHMFLNVYRGVVTCYDLDCASIEEILLEIQTEKKIPYNQACKEYVSSQAPVLQTSYSQIVRQNINCPNCHCAVNLAKTLEKNHEDALRKQSDALSKAHSIEILAALRKKDAEHRELLSAALHREEDLKVLLRDAERLNMTNRSTPCSQCENFDRLQTERAQLKDHTAELEERLKVLADSNRQKAEDLRRQSEMHEVELSKLKRTTTIETQRLLDELRAKERALTQLERENEEQAGRLQLQNEVLEQHRPGHKVRQYS</sequence>
<dbReference type="EMBL" id="OB796603">
    <property type="protein sequence ID" value="CAD7433602.1"/>
    <property type="molecule type" value="Genomic_DNA"/>
</dbReference>
<organism evidence="2">
    <name type="scientific">Timema monikensis</name>
    <dbReference type="NCBI Taxonomy" id="170555"/>
    <lineage>
        <taxon>Eukaryota</taxon>
        <taxon>Metazoa</taxon>
        <taxon>Ecdysozoa</taxon>
        <taxon>Arthropoda</taxon>
        <taxon>Hexapoda</taxon>
        <taxon>Insecta</taxon>
        <taxon>Pterygota</taxon>
        <taxon>Neoptera</taxon>
        <taxon>Polyneoptera</taxon>
        <taxon>Phasmatodea</taxon>
        <taxon>Timematodea</taxon>
        <taxon>Timematoidea</taxon>
        <taxon>Timematidae</taxon>
        <taxon>Timema</taxon>
    </lineage>
</organism>
<dbReference type="InterPro" id="IPR024836">
    <property type="entry name" value="JAKMIP"/>
</dbReference>
<feature type="region of interest" description="Disordered" evidence="1">
    <location>
        <begin position="132"/>
        <end position="159"/>
    </location>
</feature>
<feature type="region of interest" description="Disordered" evidence="1">
    <location>
        <begin position="417"/>
        <end position="449"/>
    </location>
</feature>
<gene>
    <name evidence="2" type="ORF">TMSB3V08_LOCUS10273</name>
</gene>
<reference evidence="2" key="1">
    <citation type="submission" date="2020-11" db="EMBL/GenBank/DDBJ databases">
        <authorList>
            <person name="Tran Van P."/>
        </authorList>
    </citation>
    <scope>NUCLEOTIDE SEQUENCE</scope>
</reference>
<evidence type="ECO:0000256" key="1">
    <source>
        <dbReference type="SAM" id="MobiDB-lite"/>
    </source>
</evidence>
<accession>A0A7R9HUV6</accession>
<dbReference type="PANTHER" id="PTHR18935:SF8">
    <property type="entry name" value="GOLGIN SUBFAMILY A MEMBER 4-LIKE ISOFORM X1"/>
    <property type="match status" value="1"/>
</dbReference>
<dbReference type="PANTHER" id="PTHR18935">
    <property type="entry name" value="GOLGIN SUBFAMILY A MEMBER 4-LIKE ISOFORM X1"/>
    <property type="match status" value="1"/>
</dbReference>
<feature type="compositionally biased region" description="Basic and acidic residues" evidence="1">
    <location>
        <begin position="417"/>
        <end position="426"/>
    </location>
</feature>
<feature type="compositionally biased region" description="Polar residues" evidence="1">
    <location>
        <begin position="132"/>
        <end position="146"/>
    </location>
</feature>